<feature type="transmembrane region" description="Helical" evidence="6">
    <location>
        <begin position="334"/>
        <end position="356"/>
    </location>
</feature>
<evidence type="ECO:0000259" key="7">
    <source>
        <dbReference type="PROSITE" id="PS50850"/>
    </source>
</evidence>
<feature type="transmembrane region" description="Helical" evidence="6">
    <location>
        <begin position="301"/>
        <end position="322"/>
    </location>
</feature>
<reference evidence="8" key="1">
    <citation type="submission" date="2022-11" db="EMBL/GenBank/DDBJ databases">
        <authorList>
            <person name="Petersen C."/>
        </authorList>
    </citation>
    <scope>NUCLEOTIDE SEQUENCE</scope>
    <source>
        <strain evidence="8">IBT 21917</strain>
    </source>
</reference>
<protein>
    <submittedName>
        <fullName evidence="8">MFS general substrate transporter</fullName>
    </submittedName>
</protein>
<dbReference type="InterPro" id="IPR036259">
    <property type="entry name" value="MFS_trans_sf"/>
</dbReference>
<keyword evidence="4 6" id="KW-1133">Transmembrane helix</keyword>
<feature type="domain" description="Major facilitator superfamily (MFS) profile" evidence="7">
    <location>
        <begin position="1"/>
        <end position="390"/>
    </location>
</feature>
<feature type="transmembrane region" description="Helical" evidence="6">
    <location>
        <begin position="117"/>
        <end position="137"/>
    </location>
</feature>
<dbReference type="GO" id="GO:0016020">
    <property type="term" value="C:membrane"/>
    <property type="evidence" value="ECO:0007669"/>
    <property type="project" value="UniProtKB-SubCell"/>
</dbReference>
<evidence type="ECO:0000256" key="4">
    <source>
        <dbReference type="ARBA" id="ARBA00022989"/>
    </source>
</evidence>
<dbReference type="InterPro" id="IPR011701">
    <property type="entry name" value="MFS"/>
</dbReference>
<keyword evidence="5 6" id="KW-0472">Membrane</keyword>
<reference evidence="8" key="2">
    <citation type="journal article" date="2023" name="IMA Fungus">
        <title>Comparative genomic study of the Penicillium genus elucidates a diverse pangenome and 15 lateral gene transfer events.</title>
        <authorList>
            <person name="Petersen C."/>
            <person name="Sorensen T."/>
            <person name="Nielsen M.R."/>
            <person name="Sondergaard T.E."/>
            <person name="Sorensen J.L."/>
            <person name="Fitzpatrick D.A."/>
            <person name="Frisvad J.C."/>
            <person name="Nielsen K.L."/>
        </authorList>
    </citation>
    <scope>NUCLEOTIDE SEQUENCE</scope>
    <source>
        <strain evidence="8">IBT 21917</strain>
    </source>
</reference>
<evidence type="ECO:0000256" key="5">
    <source>
        <dbReference type="ARBA" id="ARBA00023136"/>
    </source>
</evidence>
<comment type="caution">
    <text evidence="8">The sequence shown here is derived from an EMBL/GenBank/DDBJ whole genome shotgun (WGS) entry which is preliminary data.</text>
</comment>
<dbReference type="AlphaFoldDB" id="A0A9W9LZ19"/>
<evidence type="ECO:0000256" key="3">
    <source>
        <dbReference type="ARBA" id="ARBA00022692"/>
    </source>
</evidence>
<accession>A0A9W9LZ19</accession>
<dbReference type="PANTHER" id="PTHR23502">
    <property type="entry name" value="MAJOR FACILITATOR SUPERFAMILY"/>
    <property type="match status" value="1"/>
</dbReference>
<feature type="transmembrane region" description="Helical" evidence="6">
    <location>
        <begin position="85"/>
        <end position="105"/>
    </location>
</feature>
<feature type="transmembrane region" description="Helical" evidence="6">
    <location>
        <begin position="230"/>
        <end position="249"/>
    </location>
</feature>
<organism evidence="8 9">
    <name type="scientific">Penicillium capsulatum</name>
    <dbReference type="NCBI Taxonomy" id="69766"/>
    <lineage>
        <taxon>Eukaryota</taxon>
        <taxon>Fungi</taxon>
        <taxon>Dikarya</taxon>
        <taxon>Ascomycota</taxon>
        <taxon>Pezizomycotina</taxon>
        <taxon>Eurotiomycetes</taxon>
        <taxon>Eurotiomycetidae</taxon>
        <taxon>Eurotiales</taxon>
        <taxon>Aspergillaceae</taxon>
        <taxon>Penicillium</taxon>
    </lineage>
</organism>
<dbReference type="OrthoDB" id="5296287at2759"/>
<dbReference type="FunFam" id="1.20.1250.20:FF:000011">
    <property type="entry name" value="MFS multidrug transporter, putative"/>
    <property type="match status" value="1"/>
</dbReference>
<feature type="transmembrane region" description="Helical" evidence="6">
    <location>
        <begin position="187"/>
        <end position="210"/>
    </location>
</feature>
<dbReference type="EMBL" id="JAPQKO010000001">
    <property type="protein sequence ID" value="KAJ5183128.1"/>
    <property type="molecule type" value="Genomic_DNA"/>
</dbReference>
<feature type="transmembrane region" description="Helical" evidence="6">
    <location>
        <begin position="54"/>
        <end position="73"/>
    </location>
</feature>
<dbReference type="SUPFAM" id="SSF103473">
    <property type="entry name" value="MFS general substrate transporter"/>
    <property type="match status" value="1"/>
</dbReference>
<feature type="transmembrane region" description="Helical" evidence="6">
    <location>
        <begin position="270"/>
        <end position="289"/>
    </location>
</feature>
<keyword evidence="3 6" id="KW-0812">Transmembrane</keyword>
<evidence type="ECO:0000313" key="9">
    <source>
        <dbReference type="Proteomes" id="UP001146351"/>
    </source>
</evidence>
<gene>
    <name evidence="8" type="ORF">N7492_000744</name>
</gene>
<comment type="subcellular location">
    <subcellularLocation>
        <location evidence="1">Membrane</location>
        <topology evidence="1">Multi-pass membrane protein</topology>
    </subcellularLocation>
</comment>
<dbReference type="Pfam" id="PF07690">
    <property type="entry name" value="MFS_1"/>
    <property type="match status" value="1"/>
</dbReference>
<dbReference type="Proteomes" id="UP001146351">
    <property type="component" value="Unassembled WGS sequence"/>
</dbReference>
<dbReference type="CDD" id="cd17323">
    <property type="entry name" value="MFS_Tpo1_MDR_like"/>
    <property type="match status" value="1"/>
</dbReference>
<evidence type="ECO:0000313" key="8">
    <source>
        <dbReference type="EMBL" id="KAJ5183128.1"/>
    </source>
</evidence>
<comment type="similarity">
    <text evidence="2">Belongs to the major facilitator superfamily.</text>
</comment>
<evidence type="ECO:0000256" key="6">
    <source>
        <dbReference type="SAM" id="Phobius"/>
    </source>
</evidence>
<dbReference type="PANTHER" id="PTHR23502:SF68">
    <property type="entry name" value="MULTIDRUG TRANSPORTER, PUTATIVE (AFU_ORTHOLOGUE AFUA_3G01120)-RELATED"/>
    <property type="match status" value="1"/>
</dbReference>
<keyword evidence="9" id="KW-1185">Reference proteome</keyword>
<sequence>MTPKSRSTGPGGAKGRLSPLSEVYGRNGIYHVANIFFTIFTACCGLSPNVGALLAFRLLAGFFGGAPLTNGGGTIADIIPVKERGFIMSIFSVSMLVGPVLGPVVGGFLAQAKGWRWIFWILTILSGFTTILCFICLRETYSPVLLERKAGRLREQTHDPLYQVKGRSSQNLGPLLMAAVTRPTRMLVNPIILGTSLHMAVMYGIIYLLFTTFSIVFQHEYGFEEGLAGLAYLGIGIGSILGMAGFGRYSDRIYTHLSEKHHGSEPEYRLPPLIPSYFAMPIGLVIYGWTTQYHLHCILPIIGSSFVGFSLMGCFAAIQAYLVDGFTMYTASVLAANSLIRSLAGGLIPLGGIGLYDRIGLGWGNTLLAFLSIVFGSSPVFFYKYGEKLRQSRIGVD</sequence>
<dbReference type="PROSITE" id="PS50850">
    <property type="entry name" value="MFS"/>
    <property type="match status" value="1"/>
</dbReference>
<evidence type="ECO:0000256" key="1">
    <source>
        <dbReference type="ARBA" id="ARBA00004141"/>
    </source>
</evidence>
<dbReference type="InterPro" id="IPR020846">
    <property type="entry name" value="MFS_dom"/>
</dbReference>
<feature type="transmembrane region" description="Helical" evidence="6">
    <location>
        <begin position="28"/>
        <end position="48"/>
    </location>
</feature>
<name>A0A9W9LZ19_9EURO</name>
<dbReference type="GO" id="GO:0022857">
    <property type="term" value="F:transmembrane transporter activity"/>
    <property type="evidence" value="ECO:0007669"/>
    <property type="project" value="InterPro"/>
</dbReference>
<dbReference type="Gene3D" id="1.20.1250.20">
    <property type="entry name" value="MFS general substrate transporter like domains"/>
    <property type="match status" value="1"/>
</dbReference>
<proteinExistence type="inferred from homology"/>
<feature type="transmembrane region" description="Helical" evidence="6">
    <location>
        <begin position="362"/>
        <end position="383"/>
    </location>
</feature>
<evidence type="ECO:0000256" key="2">
    <source>
        <dbReference type="ARBA" id="ARBA00008335"/>
    </source>
</evidence>